<evidence type="ECO:0000256" key="6">
    <source>
        <dbReference type="SAM" id="Phobius"/>
    </source>
</evidence>
<comment type="caution">
    <text evidence="9">The sequence shown here is derived from an EMBL/GenBank/DDBJ whole genome shotgun (WGS) entry which is preliminary data.</text>
</comment>
<name>A0ABU5LJ92_9GAMM</name>
<keyword evidence="1" id="KW-0488">Methylation</keyword>
<dbReference type="InterPro" id="IPR024478">
    <property type="entry name" value="HlyB_4HB_MCP"/>
</dbReference>
<feature type="transmembrane region" description="Helical" evidence="6">
    <location>
        <begin position="6"/>
        <end position="25"/>
    </location>
</feature>
<keyword evidence="3 5" id="KW-0807">Transducer</keyword>
<keyword evidence="6" id="KW-1133">Transmembrane helix</keyword>
<dbReference type="PROSITE" id="PS50885">
    <property type="entry name" value="HAMP"/>
    <property type="match status" value="1"/>
</dbReference>
<evidence type="ECO:0000256" key="2">
    <source>
        <dbReference type="ARBA" id="ARBA00022500"/>
    </source>
</evidence>
<dbReference type="Pfam" id="PF00015">
    <property type="entry name" value="MCPsignal"/>
    <property type="match status" value="1"/>
</dbReference>
<keyword evidence="6" id="KW-0472">Membrane</keyword>
<dbReference type="InterPro" id="IPR003660">
    <property type="entry name" value="HAMP_dom"/>
</dbReference>
<evidence type="ECO:0000313" key="9">
    <source>
        <dbReference type="EMBL" id="MDZ7279995.1"/>
    </source>
</evidence>
<evidence type="ECO:0000256" key="3">
    <source>
        <dbReference type="ARBA" id="ARBA00023224"/>
    </source>
</evidence>
<dbReference type="PROSITE" id="PS50111">
    <property type="entry name" value="CHEMOTAXIS_TRANSDUC_2"/>
    <property type="match status" value="1"/>
</dbReference>
<keyword evidence="10" id="KW-1185">Reference proteome</keyword>
<accession>A0ABU5LJ92</accession>
<dbReference type="PANTHER" id="PTHR43531">
    <property type="entry name" value="PROTEIN ICFG"/>
    <property type="match status" value="1"/>
</dbReference>
<protein>
    <submittedName>
        <fullName evidence="9">Methyl-accepting chemotaxis protein</fullName>
    </submittedName>
</protein>
<comment type="similarity">
    <text evidence="4">Belongs to the methyl-accepting chemotaxis (MCP) protein family.</text>
</comment>
<feature type="domain" description="HAMP" evidence="8">
    <location>
        <begin position="211"/>
        <end position="263"/>
    </location>
</feature>
<dbReference type="Pfam" id="PF12729">
    <property type="entry name" value="4HB_MCP_1"/>
    <property type="match status" value="1"/>
</dbReference>
<dbReference type="InterPro" id="IPR051310">
    <property type="entry name" value="MCP_chemotaxis"/>
</dbReference>
<keyword evidence="2" id="KW-0145">Chemotaxis</keyword>
<dbReference type="SUPFAM" id="SSF58104">
    <property type="entry name" value="Methyl-accepting chemotaxis protein (MCP) signaling domain"/>
    <property type="match status" value="1"/>
</dbReference>
<evidence type="ECO:0000313" key="10">
    <source>
        <dbReference type="Proteomes" id="UP001288620"/>
    </source>
</evidence>
<dbReference type="InterPro" id="IPR004089">
    <property type="entry name" value="MCPsignal_dom"/>
</dbReference>
<dbReference type="CDD" id="cd06225">
    <property type="entry name" value="HAMP"/>
    <property type="match status" value="1"/>
</dbReference>
<dbReference type="SMART" id="SM00283">
    <property type="entry name" value="MA"/>
    <property type="match status" value="1"/>
</dbReference>
<proteinExistence type="inferred from homology"/>
<evidence type="ECO:0000259" key="7">
    <source>
        <dbReference type="PROSITE" id="PS50111"/>
    </source>
</evidence>
<dbReference type="Gene3D" id="1.10.287.950">
    <property type="entry name" value="Methyl-accepting chemotaxis protein"/>
    <property type="match status" value="1"/>
</dbReference>
<organism evidence="9 10">
    <name type="scientific">Pantoea eucrina</name>
    <dbReference type="NCBI Taxonomy" id="472693"/>
    <lineage>
        <taxon>Bacteria</taxon>
        <taxon>Pseudomonadati</taxon>
        <taxon>Pseudomonadota</taxon>
        <taxon>Gammaproteobacteria</taxon>
        <taxon>Enterobacterales</taxon>
        <taxon>Erwiniaceae</taxon>
        <taxon>Pantoea</taxon>
    </lineage>
</organism>
<dbReference type="PANTHER" id="PTHR43531:SF14">
    <property type="entry name" value="METHYL-ACCEPTING CHEMOTAXIS PROTEIN I-RELATED"/>
    <property type="match status" value="1"/>
</dbReference>
<dbReference type="Proteomes" id="UP001288620">
    <property type="component" value="Unassembled WGS sequence"/>
</dbReference>
<evidence type="ECO:0000256" key="4">
    <source>
        <dbReference type="ARBA" id="ARBA00029447"/>
    </source>
</evidence>
<evidence type="ECO:0000256" key="5">
    <source>
        <dbReference type="PROSITE-ProRule" id="PRU00284"/>
    </source>
</evidence>
<sequence length="550" mass="58142">MKNTSIGVRLGAAFGFLLILLILIATTGYTRIQSLGDTAQSLAGSRYQNVSAALSLRYNAIDMTRLVRNLVILNTGSPKQQAFKQDYDRLRDRMSRTTAQLQQTLQGSEPPAELAALQTTYQAYQRFSDDVVALAMEKSGEEDATLLFGPRFQTQMDYMNVISNIVTHQEAGMRKAASNAADERRQASRILSALSIVAILCAALLAWRITRSITRPLGVALAASQRIARGDLTTAVPVQGRDETGRLLSAIQAMQAALVQTVSTVRNNADSVATASLQIAQGNADLSQRTEEQASALEQTAATMSELSVTVRNNADNARQAAQLAVNVRKVAQQGSEVTTDINGTMKNIGESSNRIADITAVIDGIAFQTNILALNAAVEAARAGEQGRGFAVVAGEVRTLAQRSATAAGEIRRLIETNSASVKAGNDLAERSASTMAEIVSAVGQLTDTVEEIQAASAEQARGIEQVGIAVTQMDGVTQQNASLVEESASASQSLQEQAALLVQSVSVFNLAAVARAPAAPPLAARPALSASLPTLRPAAAASENWTTF</sequence>
<dbReference type="CDD" id="cd11386">
    <property type="entry name" value="MCP_signal"/>
    <property type="match status" value="1"/>
</dbReference>
<gene>
    <name evidence="9" type="ORF">N4G40_17225</name>
</gene>
<feature type="domain" description="Methyl-accepting transducer" evidence="7">
    <location>
        <begin position="268"/>
        <end position="497"/>
    </location>
</feature>
<dbReference type="Pfam" id="PF00672">
    <property type="entry name" value="HAMP"/>
    <property type="match status" value="1"/>
</dbReference>
<keyword evidence="6" id="KW-0812">Transmembrane</keyword>
<dbReference type="PRINTS" id="PR00260">
    <property type="entry name" value="CHEMTRNSDUCR"/>
</dbReference>
<dbReference type="Gene3D" id="6.10.340.10">
    <property type="match status" value="1"/>
</dbReference>
<evidence type="ECO:0000259" key="8">
    <source>
        <dbReference type="PROSITE" id="PS50885"/>
    </source>
</evidence>
<evidence type="ECO:0000256" key="1">
    <source>
        <dbReference type="ARBA" id="ARBA00022481"/>
    </source>
</evidence>
<dbReference type="EMBL" id="JAOBTT010000002">
    <property type="protein sequence ID" value="MDZ7279995.1"/>
    <property type="molecule type" value="Genomic_DNA"/>
</dbReference>
<dbReference type="SMART" id="SM00304">
    <property type="entry name" value="HAMP"/>
    <property type="match status" value="1"/>
</dbReference>
<dbReference type="InterPro" id="IPR004090">
    <property type="entry name" value="Chemotax_Me-accpt_rcpt"/>
</dbReference>
<dbReference type="RefSeq" id="WP_322543892.1">
    <property type="nucleotide sequence ID" value="NZ_JAOBTT010000002.1"/>
</dbReference>
<reference evidence="10" key="1">
    <citation type="submission" date="2023-07" db="EMBL/GenBank/DDBJ databases">
        <title>Structural and functional analysis of rice phyllospheric bacteria for their antimicrobial properties and defense elicitation against blast disease.</title>
        <authorList>
            <person name="Sahu K.P."/>
            <person name="Asharani P."/>
            <person name="Kumar M."/>
            <person name="Reddy B."/>
            <person name="Kumar A."/>
        </authorList>
    </citation>
    <scope>NUCLEOTIDE SEQUENCE [LARGE SCALE GENOMIC DNA]</scope>
    <source>
        <strain evidence="10">OsEp_Plm_30P10</strain>
    </source>
</reference>